<dbReference type="Proteomes" id="UP001305414">
    <property type="component" value="Unassembled WGS sequence"/>
</dbReference>
<evidence type="ECO:0000256" key="8">
    <source>
        <dbReference type="ARBA" id="ARBA00023180"/>
    </source>
</evidence>
<sequence length="717" mass="79816">MEMKSQSLAAALLAALPQVMAITPELMLAANRYGAAQPNPSGDFALFTVSNYTFETKERASWWNKLDLKTGKISTWYDGSDISEVVFVGPKDSSIIYINGTNAEEDGGISLYSADANNLKSAKLIASLSAPYSGLKAVQTKSGDINFLVYTKAYPNGTAYNENFAETPASTARLYNSIYVRHWDTWLTAEKNAVFGGVLKRKKDSYVLSGELTNYVTGICNVTCAESPYDQSDQSDYDIAPDGSGVVFLTKDTTLPLANFTADVIYYVPFDGSAKDAVPIQARGSTKYPEAEGATTTPRFSPDGKKIAYIQLYGISYESDRSSLYVASVDTKNFNVTRLAGKWDRAPDSLAWAPDSKTIYVGAPDLGRERIFPIPLAAGEDYKPKNITNEGVPAGFYTLPNGNLLVSDSKIWTSRDIYTVSPKGKVVKTYFQANKVDPGLKGLGPEDVSEFYFSTNTTEIDLQAWIIYPEGFSKNKKYPLAFISHGGPQGAHFNSWSTRWNFKTWADQGYVVIAPNPTASSGWGQNLTDSVQGRWGSYPYWDLVHAWKYVNSTLKYVDTSRGIEAGASFGGYMTNWMQGHEMGRWFKALVTHDGSTSTLNQYGSEELWFMNHDFSGPFNETGFEKGSPYYEWNPLLYVNEWATPHFVVHNELDYRLPVSEGILLFNLLQTKGVPSRLLSFPDENHWVLKQENSLVWHTEIFKWINYYSGISKASSPY</sequence>
<keyword evidence="13" id="KW-1185">Reference proteome</keyword>
<evidence type="ECO:0000313" key="12">
    <source>
        <dbReference type="EMBL" id="KAK5628639.1"/>
    </source>
</evidence>
<keyword evidence="3" id="KW-0964">Secreted</keyword>
<dbReference type="InterPro" id="IPR029058">
    <property type="entry name" value="AB_hydrolase_fold"/>
</dbReference>
<evidence type="ECO:0000256" key="4">
    <source>
        <dbReference type="ARBA" id="ARBA00022670"/>
    </source>
</evidence>
<dbReference type="PANTHER" id="PTHR42776:SF11">
    <property type="entry name" value="DIPEPTIDYL-PEPTIDASE 5-RELATED"/>
    <property type="match status" value="1"/>
</dbReference>
<gene>
    <name evidence="12" type="ORF">RRF57_004354</name>
</gene>
<dbReference type="InterPro" id="IPR001375">
    <property type="entry name" value="Peptidase_S9_cat"/>
</dbReference>
<dbReference type="SUPFAM" id="SSF69304">
    <property type="entry name" value="Tricorn protease N-terminal domain"/>
    <property type="match status" value="1"/>
</dbReference>
<dbReference type="Pfam" id="PF07676">
    <property type="entry name" value="PD40"/>
    <property type="match status" value="1"/>
</dbReference>
<dbReference type="GO" id="GO:0004252">
    <property type="term" value="F:serine-type endopeptidase activity"/>
    <property type="evidence" value="ECO:0007669"/>
    <property type="project" value="TreeGrafter"/>
</dbReference>
<dbReference type="SUPFAM" id="SSF53474">
    <property type="entry name" value="alpha/beta-Hydrolases"/>
    <property type="match status" value="1"/>
</dbReference>
<name>A0AAN7UW30_9PEZI</name>
<keyword evidence="4" id="KW-0645">Protease</keyword>
<evidence type="ECO:0000256" key="10">
    <source>
        <dbReference type="SAM" id="SignalP"/>
    </source>
</evidence>
<evidence type="ECO:0000313" key="13">
    <source>
        <dbReference type="Proteomes" id="UP001305414"/>
    </source>
</evidence>
<organism evidence="12 13">
    <name type="scientific">Xylaria bambusicola</name>
    <dbReference type="NCBI Taxonomy" id="326684"/>
    <lineage>
        <taxon>Eukaryota</taxon>
        <taxon>Fungi</taxon>
        <taxon>Dikarya</taxon>
        <taxon>Ascomycota</taxon>
        <taxon>Pezizomycotina</taxon>
        <taxon>Sordariomycetes</taxon>
        <taxon>Xylariomycetidae</taxon>
        <taxon>Xylariales</taxon>
        <taxon>Xylariaceae</taxon>
        <taxon>Xylaria</taxon>
    </lineage>
</organism>
<dbReference type="FunFam" id="3.40.50.1820:FF:000028">
    <property type="entry name" value="S9 family peptidase"/>
    <property type="match status" value="1"/>
</dbReference>
<evidence type="ECO:0000256" key="1">
    <source>
        <dbReference type="ARBA" id="ARBA00004613"/>
    </source>
</evidence>
<evidence type="ECO:0000256" key="5">
    <source>
        <dbReference type="ARBA" id="ARBA00022729"/>
    </source>
</evidence>
<dbReference type="Gene3D" id="2.120.10.30">
    <property type="entry name" value="TolB, C-terminal domain"/>
    <property type="match status" value="1"/>
</dbReference>
<keyword evidence="7" id="KW-0720">Serine protease</keyword>
<evidence type="ECO:0000256" key="3">
    <source>
        <dbReference type="ARBA" id="ARBA00022525"/>
    </source>
</evidence>
<dbReference type="InterPro" id="IPR011659">
    <property type="entry name" value="WD40"/>
</dbReference>
<dbReference type="PANTHER" id="PTHR42776">
    <property type="entry name" value="SERINE PEPTIDASE S9 FAMILY MEMBER"/>
    <property type="match status" value="1"/>
</dbReference>
<dbReference type="AlphaFoldDB" id="A0AAN7UW30"/>
<comment type="caution">
    <text evidence="12">The sequence shown here is derived from an EMBL/GenBank/DDBJ whole genome shotgun (WGS) entry which is preliminary data.</text>
</comment>
<evidence type="ECO:0000259" key="11">
    <source>
        <dbReference type="Pfam" id="PF00326"/>
    </source>
</evidence>
<dbReference type="InterPro" id="IPR011042">
    <property type="entry name" value="6-blade_b-propeller_TolB-like"/>
</dbReference>
<keyword evidence="8" id="KW-0325">Glycoprotein</keyword>
<reference evidence="12 13" key="1">
    <citation type="submission" date="2023-10" db="EMBL/GenBank/DDBJ databases">
        <title>Draft genome sequence of Xylaria bambusicola isolate GMP-LS, the root and basal stem rot pathogen of sugarcane in Indonesia.</title>
        <authorList>
            <person name="Selvaraj P."/>
            <person name="Muralishankar V."/>
            <person name="Muruganantham S."/>
            <person name="Sp S."/>
            <person name="Haryani S."/>
            <person name="Lau K.J.X."/>
            <person name="Naqvi N.I."/>
        </authorList>
    </citation>
    <scope>NUCLEOTIDE SEQUENCE [LARGE SCALE GENOMIC DNA]</scope>
    <source>
        <strain evidence="12">GMP-LS</strain>
    </source>
</reference>
<evidence type="ECO:0000256" key="7">
    <source>
        <dbReference type="ARBA" id="ARBA00022825"/>
    </source>
</evidence>
<keyword evidence="6" id="KW-0378">Hydrolase</keyword>
<dbReference type="GO" id="GO:0005576">
    <property type="term" value="C:extracellular region"/>
    <property type="evidence" value="ECO:0007669"/>
    <property type="project" value="UniProtKB-SubCell"/>
</dbReference>
<dbReference type="EMBL" id="JAWHQM010000009">
    <property type="protein sequence ID" value="KAK5628639.1"/>
    <property type="molecule type" value="Genomic_DNA"/>
</dbReference>
<comment type="subcellular location">
    <subcellularLocation>
        <location evidence="1">Secreted</location>
    </subcellularLocation>
</comment>
<feature type="signal peptide" evidence="10">
    <location>
        <begin position="1"/>
        <end position="21"/>
    </location>
</feature>
<evidence type="ECO:0000256" key="9">
    <source>
        <dbReference type="ARBA" id="ARBA00032829"/>
    </source>
</evidence>
<proteinExistence type="inferred from homology"/>
<keyword evidence="5 10" id="KW-0732">Signal</keyword>
<dbReference type="Gene3D" id="3.40.50.1820">
    <property type="entry name" value="alpha/beta hydrolase"/>
    <property type="match status" value="1"/>
</dbReference>
<accession>A0AAN7UW30</accession>
<evidence type="ECO:0000256" key="2">
    <source>
        <dbReference type="ARBA" id="ARBA00010040"/>
    </source>
</evidence>
<evidence type="ECO:0000256" key="6">
    <source>
        <dbReference type="ARBA" id="ARBA00022801"/>
    </source>
</evidence>
<comment type="similarity">
    <text evidence="2">Belongs to the peptidase S9C family.</text>
</comment>
<protein>
    <recommendedName>
        <fullName evidence="9">Dipeptidyl-peptidase V</fullName>
    </recommendedName>
</protein>
<feature type="domain" description="Peptidase S9 prolyl oligopeptidase catalytic" evidence="11">
    <location>
        <begin position="496"/>
        <end position="709"/>
    </location>
</feature>
<dbReference type="GO" id="GO:0006508">
    <property type="term" value="P:proteolysis"/>
    <property type="evidence" value="ECO:0007669"/>
    <property type="project" value="UniProtKB-KW"/>
</dbReference>
<feature type="chain" id="PRO_5042874713" description="Dipeptidyl-peptidase V" evidence="10">
    <location>
        <begin position="22"/>
        <end position="717"/>
    </location>
</feature>
<dbReference type="Pfam" id="PF00326">
    <property type="entry name" value="Peptidase_S9"/>
    <property type="match status" value="1"/>
</dbReference>